<evidence type="ECO:0000256" key="1">
    <source>
        <dbReference type="SAM" id="MobiDB-lite"/>
    </source>
</evidence>
<proteinExistence type="predicted"/>
<keyword evidence="3" id="KW-1185">Reference proteome</keyword>
<comment type="caution">
    <text evidence="2">The sequence shown here is derived from an EMBL/GenBank/DDBJ whole genome shotgun (WGS) entry which is preliminary data.</text>
</comment>
<accession>A0A8X6VVZ5</accession>
<evidence type="ECO:0000313" key="2">
    <source>
        <dbReference type="EMBL" id="GFY23450.1"/>
    </source>
</evidence>
<sequence length="92" mass="10139">MTSKWSPKSLNGPPTWSPTTAKISPSSHSIAIITFKSNTNHVKAMLSATIAEFFTVAPAKRNPSMDHARFQLRTGVTINEETTPENNKQKKV</sequence>
<reference evidence="2" key="1">
    <citation type="submission" date="2020-08" db="EMBL/GenBank/DDBJ databases">
        <title>Multicomponent nature underlies the extraordinary mechanical properties of spider dragline silk.</title>
        <authorList>
            <person name="Kono N."/>
            <person name="Nakamura H."/>
            <person name="Mori M."/>
            <person name="Yoshida Y."/>
            <person name="Ohtoshi R."/>
            <person name="Malay A.D."/>
            <person name="Moran D.A.P."/>
            <person name="Tomita M."/>
            <person name="Numata K."/>
            <person name="Arakawa K."/>
        </authorList>
    </citation>
    <scope>NUCLEOTIDE SEQUENCE</scope>
</reference>
<protein>
    <submittedName>
        <fullName evidence="2">Uncharacterized protein</fullName>
    </submittedName>
</protein>
<dbReference type="Proteomes" id="UP000887159">
    <property type="component" value="Unassembled WGS sequence"/>
</dbReference>
<evidence type="ECO:0000313" key="3">
    <source>
        <dbReference type="Proteomes" id="UP000887159"/>
    </source>
</evidence>
<gene>
    <name evidence="2" type="ORF">TNCV_3941421</name>
</gene>
<organism evidence="2 3">
    <name type="scientific">Trichonephila clavipes</name>
    <name type="common">Golden silk orbweaver</name>
    <name type="synonym">Nephila clavipes</name>
    <dbReference type="NCBI Taxonomy" id="2585209"/>
    <lineage>
        <taxon>Eukaryota</taxon>
        <taxon>Metazoa</taxon>
        <taxon>Ecdysozoa</taxon>
        <taxon>Arthropoda</taxon>
        <taxon>Chelicerata</taxon>
        <taxon>Arachnida</taxon>
        <taxon>Araneae</taxon>
        <taxon>Araneomorphae</taxon>
        <taxon>Entelegynae</taxon>
        <taxon>Araneoidea</taxon>
        <taxon>Nephilidae</taxon>
        <taxon>Trichonephila</taxon>
    </lineage>
</organism>
<dbReference type="EMBL" id="BMAU01021363">
    <property type="protein sequence ID" value="GFY23450.1"/>
    <property type="molecule type" value="Genomic_DNA"/>
</dbReference>
<dbReference type="AlphaFoldDB" id="A0A8X6VVZ5"/>
<feature type="region of interest" description="Disordered" evidence="1">
    <location>
        <begin position="1"/>
        <end position="24"/>
    </location>
</feature>
<name>A0A8X6VVZ5_TRICX</name>